<evidence type="ECO:0008006" key="4">
    <source>
        <dbReference type="Google" id="ProtNLM"/>
    </source>
</evidence>
<dbReference type="AlphaFoldDB" id="A0AAV0NGT0"/>
<accession>A0AAV0NGT0</accession>
<evidence type="ECO:0000313" key="3">
    <source>
        <dbReference type="Proteomes" id="UP001154282"/>
    </source>
</evidence>
<comment type="caution">
    <text evidence="2">The sequence shown here is derived from an EMBL/GenBank/DDBJ whole genome shotgun (WGS) entry which is preliminary data.</text>
</comment>
<evidence type="ECO:0000313" key="2">
    <source>
        <dbReference type="EMBL" id="CAI0457818.1"/>
    </source>
</evidence>
<dbReference type="EMBL" id="CAMGYJ010000008">
    <property type="protein sequence ID" value="CAI0457818.1"/>
    <property type="molecule type" value="Genomic_DNA"/>
</dbReference>
<protein>
    <recommendedName>
        <fullName evidence="4">Omega-hydroxypalmitate O-feruloyl transferase</fullName>
    </recommendedName>
</protein>
<reference evidence="2" key="1">
    <citation type="submission" date="2022-08" db="EMBL/GenBank/DDBJ databases">
        <authorList>
            <person name="Gutierrez-Valencia J."/>
        </authorList>
    </citation>
    <scope>NUCLEOTIDE SEQUENCE</scope>
</reference>
<dbReference type="PANTHER" id="PTHR31642:SF318">
    <property type="entry name" value="OMEGA-HYDROXYPALMITATE O-FERULOYL TRANSFERASE"/>
    <property type="match status" value="1"/>
</dbReference>
<name>A0AAV0NGT0_9ROSI</name>
<dbReference type="GO" id="GO:0016747">
    <property type="term" value="F:acyltransferase activity, transferring groups other than amino-acyl groups"/>
    <property type="evidence" value="ECO:0007669"/>
    <property type="project" value="TreeGrafter"/>
</dbReference>
<gene>
    <name evidence="2" type="ORF">LITE_LOCUS33286</name>
</gene>
<dbReference type="Proteomes" id="UP001154282">
    <property type="component" value="Unassembled WGS sequence"/>
</dbReference>
<dbReference type="Pfam" id="PF02458">
    <property type="entry name" value="Transferase"/>
    <property type="match status" value="2"/>
</dbReference>
<keyword evidence="3" id="KW-1185">Reference proteome</keyword>
<comment type="similarity">
    <text evidence="1">Belongs to the plant acyltransferase family.</text>
</comment>
<organism evidence="2 3">
    <name type="scientific">Linum tenue</name>
    <dbReference type="NCBI Taxonomy" id="586396"/>
    <lineage>
        <taxon>Eukaryota</taxon>
        <taxon>Viridiplantae</taxon>
        <taxon>Streptophyta</taxon>
        <taxon>Embryophyta</taxon>
        <taxon>Tracheophyta</taxon>
        <taxon>Spermatophyta</taxon>
        <taxon>Magnoliopsida</taxon>
        <taxon>eudicotyledons</taxon>
        <taxon>Gunneridae</taxon>
        <taxon>Pentapetalae</taxon>
        <taxon>rosids</taxon>
        <taxon>fabids</taxon>
        <taxon>Malpighiales</taxon>
        <taxon>Linaceae</taxon>
        <taxon>Linum</taxon>
    </lineage>
</organism>
<dbReference type="PANTHER" id="PTHR31642">
    <property type="entry name" value="TRICHOTHECENE 3-O-ACETYLTRANSFERASE"/>
    <property type="match status" value="1"/>
</dbReference>
<dbReference type="Gene3D" id="3.30.559.10">
    <property type="entry name" value="Chloramphenicol acetyltransferase-like domain"/>
    <property type="match status" value="3"/>
</dbReference>
<dbReference type="InterPro" id="IPR050317">
    <property type="entry name" value="Plant_Fungal_Acyltransferase"/>
</dbReference>
<sequence length="583" mass="64584">MGNYVENYDLIVKKWEPVLVTPAEETKRGIYFLSNVDEDENLVRTIYCYHHKKTNDDDPSGVIKNALSKVLVHYHPLAGRLVTTTADEGRLAVDCTGEGVLFVEAEANCSMGSIDFSKPDAETRGKLVYEIPGVKSIFQIPPLMIQNITKMGKIDNGKQNTEKVFQVKKGNPTLVPPAVDTNQGSVYFLSNVDDDLTIIRTLYCFKSGGQEAGEVIKNALSKALVHYYPLAGRLILSPEGGFAVNCTGEGVVFIEAEADCGLDDVDFSKPDKATRGKLAAFDAPDGMGNKFEIPLMAQVTKFKCGGFALGLAFSHFVADGISAVEFINSWGETARGLPLSLPPFLDRTLLRARTPLRVEHHHSEYDTLPNISSDLITGEEVVYRYIRFDQDMICKIKNGRIITNNKCSSYEAIAAFVWKARAKALMMSGDQLMRVLVVVNVRDKFEPRLPKGYFGNAIKYTAATCQARDLVDQPLSYVVGLVQEAIRRVNDEHLRSTIDYNEIRRAIRPLGFTYISSTWSGLAFGSTNFGWGEAISTGPVELPVDEGILFLPRQEKGKMCMYAFMGLPVSAMGNFEELVRQIN</sequence>
<proteinExistence type="inferred from homology"/>
<dbReference type="InterPro" id="IPR023213">
    <property type="entry name" value="CAT-like_dom_sf"/>
</dbReference>
<evidence type="ECO:0000256" key="1">
    <source>
        <dbReference type="ARBA" id="ARBA00009861"/>
    </source>
</evidence>